<gene>
    <name evidence="7" type="ORF">SMAR0320_LOCUS23797</name>
</gene>
<protein>
    <recommendedName>
        <fullName evidence="6">S1 motif domain-containing protein</fullName>
    </recommendedName>
</protein>
<dbReference type="PANTHER" id="PTHR10724">
    <property type="entry name" value="30S RIBOSOMAL PROTEIN S1"/>
    <property type="match status" value="1"/>
</dbReference>
<dbReference type="Pfam" id="PF00575">
    <property type="entry name" value="S1"/>
    <property type="match status" value="1"/>
</dbReference>
<dbReference type="GO" id="GO:0003735">
    <property type="term" value="F:structural constituent of ribosome"/>
    <property type="evidence" value="ECO:0007669"/>
    <property type="project" value="TreeGrafter"/>
</dbReference>
<dbReference type="PROSITE" id="PS50126">
    <property type="entry name" value="S1"/>
    <property type="match status" value="1"/>
</dbReference>
<feature type="compositionally biased region" description="Acidic residues" evidence="4">
    <location>
        <begin position="347"/>
        <end position="366"/>
    </location>
</feature>
<evidence type="ECO:0000256" key="1">
    <source>
        <dbReference type="ARBA" id="ARBA00006767"/>
    </source>
</evidence>
<dbReference type="Gene3D" id="2.40.50.140">
    <property type="entry name" value="Nucleic acid-binding proteins"/>
    <property type="match status" value="1"/>
</dbReference>
<keyword evidence="3" id="KW-0687">Ribonucleoprotein</keyword>
<accession>A0A7S2Q411</accession>
<evidence type="ECO:0000256" key="4">
    <source>
        <dbReference type="SAM" id="MobiDB-lite"/>
    </source>
</evidence>
<evidence type="ECO:0000256" key="5">
    <source>
        <dbReference type="SAM" id="SignalP"/>
    </source>
</evidence>
<dbReference type="SMART" id="SM00316">
    <property type="entry name" value="S1"/>
    <property type="match status" value="1"/>
</dbReference>
<dbReference type="GO" id="GO:0003729">
    <property type="term" value="F:mRNA binding"/>
    <property type="evidence" value="ECO:0007669"/>
    <property type="project" value="TreeGrafter"/>
</dbReference>
<proteinExistence type="inferred from homology"/>
<evidence type="ECO:0000313" key="7">
    <source>
        <dbReference type="EMBL" id="CAD9632201.1"/>
    </source>
</evidence>
<sequence>MMKYCHLGALACAMILLRTAEGFVCKSALLKKSVAVPTFQHNHQQPPHHYSRSTRRRIGCTSLTATATSNDVSDSKKSKSGECYYKRIDGSWKPRKELSSLFVGERLFATRLPKCDLLDGKTGPKLFFECGVGKKTRGEWSIVNGMLRIPGKRGMKPSVIRKKAKKIPNDSLIEVYVSKIRLDHGSFEVCLSREEALSSYKKEKVSASKLMPGEQLSGVVRDVRPYGVFVDVGANRKGLIHISTVAKSQDCYINKEEGLKSAGFARGSPVQVVVLNNEKKRLEFDLYVPEEEPIPDESSDETTTIELKSEEDEEALAWGAYNNEPTKEISTVEADMWAAYAANESNNAEEDDDDDDYYDEDEDIEDALGIGSY</sequence>
<reference evidence="7" key="1">
    <citation type="submission" date="2021-01" db="EMBL/GenBank/DDBJ databases">
        <authorList>
            <person name="Corre E."/>
            <person name="Pelletier E."/>
            <person name="Niang G."/>
            <person name="Scheremetjew M."/>
            <person name="Finn R."/>
            <person name="Kale V."/>
            <person name="Holt S."/>
            <person name="Cochrane G."/>
            <person name="Meng A."/>
            <person name="Brown T."/>
            <person name="Cohen L."/>
        </authorList>
    </citation>
    <scope>NUCLEOTIDE SEQUENCE</scope>
    <source>
        <strain evidence="7">SM1012Den-03</strain>
    </source>
</reference>
<name>A0A7S2Q411_9STRA</name>
<comment type="similarity">
    <text evidence="1">Belongs to the bacterial ribosomal protein bS1 family.</text>
</comment>
<dbReference type="GO" id="GO:0006412">
    <property type="term" value="P:translation"/>
    <property type="evidence" value="ECO:0007669"/>
    <property type="project" value="TreeGrafter"/>
</dbReference>
<feature type="signal peptide" evidence="5">
    <location>
        <begin position="1"/>
        <end position="22"/>
    </location>
</feature>
<dbReference type="PANTHER" id="PTHR10724:SF7">
    <property type="entry name" value="SMALL RIBOSOMAL SUBUNIT PROTEIN BS1C"/>
    <property type="match status" value="1"/>
</dbReference>
<keyword evidence="5" id="KW-0732">Signal</keyword>
<organism evidence="7">
    <name type="scientific">Skeletonema marinoi</name>
    <dbReference type="NCBI Taxonomy" id="267567"/>
    <lineage>
        <taxon>Eukaryota</taxon>
        <taxon>Sar</taxon>
        <taxon>Stramenopiles</taxon>
        <taxon>Ochrophyta</taxon>
        <taxon>Bacillariophyta</taxon>
        <taxon>Coscinodiscophyceae</taxon>
        <taxon>Thalassiosirophycidae</taxon>
        <taxon>Thalassiosirales</taxon>
        <taxon>Skeletonemataceae</taxon>
        <taxon>Skeletonema</taxon>
        <taxon>Skeletonema marinoi-dohrnii complex</taxon>
    </lineage>
</organism>
<dbReference type="GO" id="GO:0005840">
    <property type="term" value="C:ribosome"/>
    <property type="evidence" value="ECO:0007669"/>
    <property type="project" value="UniProtKB-KW"/>
</dbReference>
<dbReference type="AlphaFoldDB" id="A0A7S2Q411"/>
<feature type="domain" description="S1 motif" evidence="6">
    <location>
        <begin position="213"/>
        <end position="289"/>
    </location>
</feature>
<dbReference type="InterPro" id="IPR050437">
    <property type="entry name" value="Ribos_protein_bS1-like"/>
</dbReference>
<dbReference type="InterPro" id="IPR012340">
    <property type="entry name" value="NA-bd_OB-fold"/>
</dbReference>
<evidence type="ECO:0000256" key="3">
    <source>
        <dbReference type="ARBA" id="ARBA00023274"/>
    </source>
</evidence>
<evidence type="ECO:0000259" key="6">
    <source>
        <dbReference type="PROSITE" id="PS50126"/>
    </source>
</evidence>
<dbReference type="InterPro" id="IPR003029">
    <property type="entry name" value="S1_domain"/>
</dbReference>
<keyword evidence="2" id="KW-0689">Ribosomal protein</keyword>
<dbReference type="EMBL" id="HBGZ01033238">
    <property type="protein sequence ID" value="CAD9632201.1"/>
    <property type="molecule type" value="Transcribed_RNA"/>
</dbReference>
<dbReference type="SUPFAM" id="SSF50249">
    <property type="entry name" value="Nucleic acid-binding proteins"/>
    <property type="match status" value="1"/>
</dbReference>
<feature type="chain" id="PRO_5031235578" description="S1 motif domain-containing protein" evidence="5">
    <location>
        <begin position="23"/>
        <end position="373"/>
    </location>
</feature>
<feature type="region of interest" description="Disordered" evidence="4">
    <location>
        <begin position="340"/>
        <end position="373"/>
    </location>
</feature>
<evidence type="ECO:0000256" key="2">
    <source>
        <dbReference type="ARBA" id="ARBA00022980"/>
    </source>
</evidence>
<dbReference type="GO" id="GO:1990904">
    <property type="term" value="C:ribonucleoprotein complex"/>
    <property type="evidence" value="ECO:0007669"/>
    <property type="project" value="UniProtKB-KW"/>
</dbReference>